<keyword evidence="4" id="KW-1185">Reference proteome</keyword>
<dbReference type="InterPro" id="IPR026954">
    <property type="entry name" value="PknH-like_Extracell"/>
</dbReference>
<organism evidence="3 4">
    <name type="scientific">Mycolicibacterium hodleri</name>
    <dbReference type="NCBI Taxonomy" id="49897"/>
    <lineage>
        <taxon>Bacteria</taxon>
        <taxon>Bacillati</taxon>
        <taxon>Actinomycetota</taxon>
        <taxon>Actinomycetes</taxon>
        <taxon>Mycobacteriales</taxon>
        <taxon>Mycobacteriaceae</taxon>
        <taxon>Mycolicibacterium</taxon>
    </lineage>
</organism>
<feature type="signal peptide" evidence="1">
    <location>
        <begin position="1"/>
        <end position="29"/>
    </location>
</feature>
<comment type="caution">
    <text evidence="3">The sequence shown here is derived from an EMBL/GenBank/DDBJ whole genome shotgun (WGS) entry which is preliminary data.</text>
</comment>
<dbReference type="InterPro" id="IPR038232">
    <property type="entry name" value="PknH-like_Extracell_sf"/>
</dbReference>
<evidence type="ECO:0000259" key="2">
    <source>
        <dbReference type="Pfam" id="PF14032"/>
    </source>
</evidence>
<dbReference type="Gene3D" id="3.40.1000.70">
    <property type="entry name" value="PknH-like extracellular domain"/>
    <property type="match status" value="1"/>
</dbReference>
<evidence type="ECO:0000313" key="4">
    <source>
        <dbReference type="Proteomes" id="UP000315759"/>
    </source>
</evidence>
<sequence length="239" mass="25530">MTWVRTSVDRCARLCAALAVVAAATLGCASTVEGVAVRDVDANPTNVQPLRESQLDDVMLSIAQLNGIAGATQMEVVLSGERMSDNSDAVSDPDCLGSIFGAEDLVYRSSKWTAVRDQVAREPQDGNAHWAEQTAVLYPTEQLAVDFVEKSTSSWRGCGGFSVAVDDDTTSSIWRIDDVRIHGDVVTQRIAQEDSDGWECQHAMSAVANLSVETIACAFGINDEAVSMVSAMIANAARI</sequence>
<name>A0A544VZN5_9MYCO</name>
<dbReference type="PROSITE" id="PS51257">
    <property type="entry name" value="PROKAR_LIPOPROTEIN"/>
    <property type="match status" value="1"/>
</dbReference>
<feature type="domain" description="PknH-like extracellular" evidence="2">
    <location>
        <begin position="51"/>
        <end position="234"/>
    </location>
</feature>
<proteinExistence type="predicted"/>
<dbReference type="EMBL" id="VIFX01000020">
    <property type="protein sequence ID" value="TQR85459.1"/>
    <property type="molecule type" value="Genomic_DNA"/>
</dbReference>
<reference evidence="3 4" key="1">
    <citation type="submission" date="2018-10" db="EMBL/GenBank/DDBJ databases">
        <title>Draft genome of Mycobacterium hodleri strain B.</title>
        <authorList>
            <person name="Amande T.J."/>
            <person name="Mcgenity T.J."/>
        </authorList>
    </citation>
    <scope>NUCLEOTIDE SEQUENCE [LARGE SCALE GENOMIC DNA]</scope>
    <source>
        <strain evidence="3 4">B</strain>
    </source>
</reference>
<evidence type="ECO:0000256" key="1">
    <source>
        <dbReference type="SAM" id="SignalP"/>
    </source>
</evidence>
<protein>
    <submittedName>
        <fullName evidence="3">Sensor domain-containing protein</fullName>
    </submittedName>
</protein>
<gene>
    <name evidence="3" type="ORF">D8S82_16495</name>
</gene>
<keyword evidence="1" id="KW-0732">Signal</keyword>
<feature type="chain" id="PRO_5021843452" evidence="1">
    <location>
        <begin position="30"/>
        <end position="239"/>
    </location>
</feature>
<dbReference type="AlphaFoldDB" id="A0A544VZN5"/>
<accession>A0A544VZN5</accession>
<evidence type="ECO:0000313" key="3">
    <source>
        <dbReference type="EMBL" id="TQR85459.1"/>
    </source>
</evidence>
<dbReference type="Proteomes" id="UP000315759">
    <property type="component" value="Unassembled WGS sequence"/>
</dbReference>
<dbReference type="Pfam" id="PF14032">
    <property type="entry name" value="PknH_C"/>
    <property type="match status" value="1"/>
</dbReference>